<evidence type="ECO:0000313" key="1">
    <source>
        <dbReference type="EMBL" id="PPC77914.1"/>
    </source>
</evidence>
<dbReference type="Proteomes" id="UP000238196">
    <property type="component" value="Unassembled WGS sequence"/>
</dbReference>
<proteinExistence type="predicted"/>
<evidence type="ECO:0000313" key="2">
    <source>
        <dbReference type="Proteomes" id="UP000238196"/>
    </source>
</evidence>
<dbReference type="OrthoDB" id="582625at2"/>
<comment type="caution">
    <text evidence="1">The sequence shown here is derived from an EMBL/GenBank/DDBJ whole genome shotgun (WGS) entry which is preliminary data.</text>
</comment>
<gene>
    <name evidence="1" type="ORF">C4K68_07665</name>
</gene>
<name>A0A2S5KSU9_9PROT</name>
<protein>
    <submittedName>
        <fullName evidence="1">Uncharacterized protein</fullName>
    </submittedName>
</protein>
<sequence length="140" mass="15361">MNTHHYQQALANALHHCDSAATAADDLCQFAYGVWFDGFTPDLSPLSDVERLKAAYVLDFLMSNPLVGAGRRAQLQPVLEEVAATLSNEQGAVTFYLTDDPARTNRDQLAKKWHLASGMRPAQVGLLDMQRRANLPAHAA</sequence>
<reference evidence="1 2" key="1">
    <citation type="submission" date="2018-02" db="EMBL/GenBank/DDBJ databases">
        <title>novel marine gammaproteobacteria from coastal saline agro ecosystem.</title>
        <authorList>
            <person name="Krishnan R."/>
            <person name="Ramesh Kumar N."/>
        </authorList>
    </citation>
    <scope>NUCLEOTIDE SEQUENCE [LARGE SCALE GENOMIC DNA]</scope>
    <source>
        <strain evidence="1 2">228</strain>
    </source>
</reference>
<accession>A0A2S5KSU9</accession>
<dbReference type="EMBL" id="PRLP01000023">
    <property type="protein sequence ID" value="PPC77914.1"/>
    <property type="molecule type" value="Genomic_DNA"/>
</dbReference>
<organism evidence="1 2">
    <name type="scientific">Proteobacteria bacterium 228</name>
    <dbReference type="NCBI Taxonomy" id="2083153"/>
    <lineage>
        <taxon>Bacteria</taxon>
        <taxon>Pseudomonadati</taxon>
        <taxon>Pseudomonadota</taxon>
    </lineage>
</organism>
<dbReference type="AlphaFoldDB" id="A0A2S5KSU9"/>